<keyword evidence="4" id="KW-0547">Nucleotide-binding</keyword>
<keyword evidence="2" id="KW-0433">Leucine-rich repeat</keyword>
<dbReference type="AlphaFoldDB" id="A0A5B6Z2J5"/>
<dbReference type="EMBL" id="GHES01007763">
    <property type="protein sequence ID" value="MPA38322.1"/>
    <property type="molecule type" value="Transcribed_RNA"/>
</dbReference>
<dbReference type="InterPro" id="IPR027417">
    <property type="entry name" value="P-loop_NTPase"/>
</dbReference>
<dbReference type="InterPro" id="IPR036388">
    <property type="entry name" value="WH-like_DNA-bd_sf"/>
</dbReference>
<dbReference type="GO" id="GO:0051607">
    <property type="term" value="P:defense response to virus"/>
    <property type="evidence" value="ECO:0007669"/>
    <property type="project" value="UniProtKB-ARBA"/>
</dbReference>
<organism evidence="11">
    <name type="scientific">Davidia involucrata</name>
    <name type="common">Dove tree</name>
    <dbReference type="NCBI Taxonomy" id="16924"/>
    <lineage>
        <taxon>Eukaryota</taxon>
        <taxon>Viridiplantae</taxon>
        <taxon>Streptophyta</taxon>
        <taxon>Embryophyta</taxon>
        <taxon>Tracheophyta</taxon>
        <taxon>Spermatophyta</taxon>
        <taxon>Magnoliopsida</taxon>
        <taxon>eudicotyledons</taxon>
        <taxon>Gunneridae</taxon>
        <taxon>Pentapetalae</taxon>
        <taxon>asterids</taxon>
        <taxon>Cornales</taxon>
        <taxon>Nyssaceae</taxon>
        <taxon>Davidia</taxon>
    </lineage>
</organism>
<dbReference type="Gene3D" id="3.80.10.10">
    <property type="entry name" value="Ribonuclease Inhibitor"/>
    <property type="match status" value="1"/>
</dbReference>
<evidence type="ECO:0000256" key="6">
    <source>
        <dbReference type="ARBA" id="ARBA00022840"/>
    </source>
</evidence>
<reference evidence="11" key="1">
    <citation type="submission" date="2019-08" db="EMBL/GenBank/DDBJ databases">
        <title>Reference gene set and small RNA set construction with multiple tissues from Davidia involucrata Baill.</title>
        <authorList>
            <person name="Yang H."/>
            <person name="Zhou C."/>
            <person name="Li G."/>
            <person name="Wang J."/>
            <person name="Gao P."/>
            <person name="Wang M."/>
            <person name="Wang R."/>
            <person name="Zhao Y."/>
        </authorList>
    </citation>
    <scope>NUCLEOTIDE SEQUENCE</scope>
    <source>
        <tissue evidence="11">Mixed with DoveR01_LX</tissue>
    </source>
</reference>
<feature type="domain" description="Disease resistance protein winged helix" evidence="9">
    <location>
        <begin position="435"/>
        <end position="508"/>
    </location>
</feature>
<dbReference type="InterPro" id="IPR055414">
    <property type="entry name" value="LRR_R13L4/SHOC2-like"/>
</dbReference>
<dbReference type="Pfam" id="PF23598">
    <property type="entry name" value="LRR_14"/>
    <property type="match status" value="1"/>
</dbReference>
<comment type="similarity">
    <text evidence="1">Belongs to the disease resistance NB-LRR family.</text>
</comment>
<dbReference type="FunFam" id="3.40.50.300:FF:001091">
    <property type="entry name" value="Probable disease resistance protein At1g61300"/>
    <property type="match status" value="1"/>
</dbReference>
<dbReference type="SUPFAM" id="SSF52540">
    <property type="entry name" value="P-loop containing nucleoside triphosphate hydrolases"/>
    <property type="match status" value="1"/>
</dbReference>
<dbReference type="Pfam" id="PF00931">
    <property type="entry name" value="NB-ARC"/>
    <property type="match status" value="1"/>
</dbReference>
<dbReference type="Gene3D" id="1.10.10.10">
    <property type="entry name" value="Winged helix-like DNA-binding domain superfamily/Winged helix DNA-binding domain"/>
    <property type="match status" value="1"/>
</dbReference>
<feature type="domain" description="NB-ARC" evidence="7">
    <location>
        <begin position="169"/>
        <end position="349"/>
    </location>
</feature>
<dbReference type="InterPro" id="IPR058922">
    <property type="entry name" value="WHD_DRP"/>
</dbReference>
<feature type="domain" description="Disease resistance N-terminal" evidence="8">
    <location>
        <begin position="5"/>
        <end position="87"/>
    </location>
</feature>
<proteinExistence type="inferred from homology"/>
<dbReference type="SMART" id="SM00369">
    <property type="entry name" value="LRR_TYP"/>
    <property type="match status" value="2"/>
</dbReference>
<evidence type="ECO:0000259" key="7">
    <source>
        <dbReference type="Pfam" id="PF00931"/>
    </source>
</evidence>
<dbReference type="FunFam" id="1.10.10.10:FF:000322">
    <property type="entry name" value="Probable disease resistance protein At1g63360"/>
    <property type="match status" value="1"/>
</dbReference>
<evidence type="ECO:0000256" key="1">
    <source>
        <dbReference type="ARBA" id="ARBA00008894"/>
    </source>
</evidence>
<dbReference type="FunFam" id="1.10.8.430:FF:000003">
    <property type="entry name" value="Probable disease resistance protein At5g66910"/>
    <property type="match status" value="1"/>
</dbReference>
<evidence type="ECO:0000313" key="11">
    <source>
        <dbReference type="EMBL" id="MPA38322.1"/>
    </source>
</evidence>
<evidence type="ECO:0000259" key="9">
    <source>
        <dbReference type="Pfam" id="PF23559"/>
    </source>
</evidence>
<dbReference type="Gene3D" id="1.20.5.4130">
    <property type="match status" value="1"/>
</dbReference>
<dbReference type="InterPro" id="IPR041118">
    <property type="entry name" value="Rx_N"/>
</dbReference>
<evidence type="ECO:0000256" key="3">
    <source>
        <dbReference type="ARBA" id="ARBA00022737"/>
    </source>
</evidence>
<dbReference type="PANTHER" id="PTHR23155:SF1205">
    <property type="entry name" value="DISEASE RESISTANCE PROTEIN RPM1"/>
    <property type="match status" value="1"/>
</dbReference>
<keyword evidence="5" id="KW-0611">Plant defense</keyword>
<keyword evidence="6" id="KW-0067">ATP-binding</keyword>
<dbReference type="InterPro" id="IPR042197">
    <property type="entry name" value="Apaf_helical"/>
</dbReference>
<dbReference type="Gene3D" id="3.40.50.300">
    <property type="entry name" value="P-loop containing nucleotide triphosphate hydrolases"/>
    <property type="match status" value="1"/>
</dbReference>
<dbReference type="Pfam" id="PF18052">
    <property type="entry name" value="Rx_N"/>
    <property type="match status" value="1"/>
</dbReference>
<dbReference type="GO" id="GO:0005524">
    <property type="term" value="F:ATP binding"/>
    <property type="evidence" value="ECO:0007669"/>
    <property type="project" value="UniProtKB-KW"/>
</dbReference>
<name>A0A5B6Z2J5_DAVIN</name>
<feature type="domain" description="Disease resistance R13L4/SHOC-2-like LRR" evidence="10">
    <location>
        <begin position="553"/>
        <end position="880"/>
    </location>
</feature>
<dbReference type="Pfam" id="PF23559">
    <property type="entry name" value="WHD_DRP"/>
    <property type="match status" value="1"/>
</dbReference>
<dbReference type="InterPro" id="IPR032675">
    <property type="entry name" value="LRR_dom_sf"/>
</dbReference>
<evidence type="ECO:0000256" key="4">
    <source>
        <dbReference type="ARBA" id="ARBA00022741"/>
    </source>
</evidence>
<evidence type="ECO:0000256" key="2">
    <source>
        <dbReference type="ARBA" id="ARBA00022614"/>
    </source>
</evidence>
<dbReference type="PRINTS" id="PR00364">
    <property type="entry name" value="DISEASERSIST"/>
</dbReference>
<dbReference type="PANTHER" id="PTHR23155">
    <property type="entry name" value="DISEASE RESISTANCE PROTEIN RP"/>
    <property type="match status" value="1"/>
</dbReference>
<dbReference type="InterPro" id="IPR003591">
    <property type="entry name" value="Leu-rich_rpt_typical-subtyp"/>
</dbReference>
<keyword evidence="3" id="KW-0677">Repeat</keyword>
<dbReference type="SUPFAM" id="SSF52058">
    <property type="entry name" value="L domain-like"/>
    <property type="match status" value="1"/>
</dbReference>
<evidence type="ECO:0000259" key="10">
    <source>
        <dbReference type="Pfam" id="PF23598"/>
    </source>
</evidence>
<protein>
    <submittedName>
        <fullName evidence="11">Putative disease resistance protein RPM1-like</fullName>
    </submittedName>
</protein>
<dbReference type="GO" id="GO:0043531">
    <property type="term" value="F:ADP binding"/>
    <property type="evidence" value="ECO:0007669"/>
    <property type="project" value="InterPro"/>
</dbReference>
<evidence type="ECO:0000259" key="8">
    <source>
        <dbReference type="Pfam" id="PF18052"/>
    </source>
</evidence>
<evidence type="ECO:0000256" key="5">
    <source>
        <dbReference type="ARBA" id="ARBA00022821"/>
    </source>
</evidence>
<sequence>MAEAAVGFLVQTIGSLLQDEAALLGAVRGEISDLKLELESTRSFLRDAHKYQNEGVRVWMAQVRDAAYKAEDIIDEFMYYIDHLKRRGGGFMGFLRRVVHLPEELLVKHRTAIKLQEIKAEIKAIAERSKRYDFGNVEDYPSSRRTPSWAQNLCESSFFIEGEDVVGIEKEKDMLVKWLVEGETILQQRTVISVWGMGGSGKTTLVSKAYNDHDVKRHFDCCAWISVSQNYVIEDVLRSMIEEFFHGEEELIPTGLSSMGYIQLGKLLVDFLQEKRYVVVLDDVWTNNFWRQVHVALPDCRLGSRIIITTRKEDIASYPYGVGSHVFHSKPLRKSDSWTLFCKKAFANDEQCPPELENLARALVEKCEGLPLAIVAMGGLMATKEKSELKWKAIYESLDWHLSNNPMLEVVKTILFLSFNDLPYYLKNCFLYCCLFPGDRWIAGTKLVQLWMAEGFLEERRGSLTPEEVGKIYLKELISRSLIQAVKKNQFFLVPKLCKLHDLMRELAISISERENFCSIYLQPGMKEEGRARHLSIFHTVDETHQFCRDMSQVRSFLAFNFDRSSTFSLNTLLSGFRLIRALDLKDAPIDNLPTSFGKLFNLRYLSLRGTRIKELPKSFGKLRNLQTLDLKRTQVKALPHGIVKLENLRHLITCRAAENEEFTHVIGMQVPADVWKLNNLQVLSCVEANSDVVKAIGRLTQIKKIYLTNVREEDEVALCASIEKLKLLGGLLVMVTDEEETLRMDALSSPPSSLRKLALIGRMKNVPPWFCKLQGIARLHLHWSRLTEDPIPHISVLPKLKHLTLVNAYDNGKVQLCFNEGFPELQQLSLLLLPELEEIIIAKGVMPRLIRLNLQICAKLKAVPRGIEHLTNLQELDLKEVSEELIKSIDGEESIDRPRVKHIPVINHYYKTASGHHEYESLS</sequence>
<dbReference type="InterPro" id="IPR038005">
    <property type="entry name" value="RX-like_CC"/>
</dbReference>
<dbReference type="GO" id="GO:0098542">
    <property type="term" value="P:defense response to other organism"/>
    <property type="evidence" value="ECO:0007669"/>
    <property type="project" value="TreeGrafter"/>
</dbReference>
<dbReference type="InterPro" id="IPR002182">
    <property type="entry name" value="NB-ARC"/>
</dbReference>
<accession>A0A5B6Z2J5</accession>
<gene>
    <name evidence="11" type="ORF">Din_007763</name>
</gene>
<dbReference type="Gene3D" id="1.10.8.430">
    <property type="entry name" value="Helical domain of apoptotic protease-activating factors"/>
    <property type="match status" value="1"/>
</dbReference>
<dbReference type="InterPro" id="IPR044974">
    <property type="entry name" value="Disease_R_plants"/>
</dbReference>
<dbReference type="CDD" id="cd14798">
    <property type="entry name" value="RX-CC_like"/>
    <property type="match status" value="1"/>
</dbReference>